<dbReference type="AlphaFoldDB" id="A0AAI9X922"/>
<proteinExistence type="predicted"/>
<reference evidence="3" key="2">
    <citation type="journal article" date="2016" name="Fungal Biol.">
        <title>Ochratoxin A production by Penicillium thymicola.</title>
        <authorList>
            <person name="Nguyen H.D.T."/>
            <person name="McMullin D.R."/>
            <person name="Ponomareva E."/>
            <person name="Riley R."/>
            <person name="Pomraning K.R."/>
            <person name="Baker S.E."/>
            <person name="Seifert K.A."/>
        </authorList>
    </citation>
    <scope>NUCLEOTIDE SEQUENCE</scope>
    <source>
        <strain evidence="3">DAOM 180753</strain>
    </source>
</reference>
<feature type="region of interest" description="Disordered" evidence="1">
    <location>
        <begin position="1"/>
        <end position="22"/>
    </location>
</feature>
<dbReference type="Gene3D" id="3.40.50.300">
    <property type="entry name" value="P-loop containing nucleotide triphosphate hydrolases"/>
    <property type="match status" value="1"/>
</dbReference>
<dbReference type="InterPro" id="IPR027417">
    <property type="entry name" value="P-loop_NTPase"/>
</dbReference>
<feature type="region of interest" description="Disordered" evidence="1">
    <location>
        <begin position="345"/>
        <end position="397"/>
    </location>
</feature>
<name>A0AAI9X922_PENTH</name>
<reference evidence="3" key="1">
    <citation type="submission" date="2015-06" db="EMBL/GenBank/DDBJ databases">
        <authorList>
            <person name="Nguyen H."/>
        </authorList>
    </citation>
    <scope>NUCLEOTIDE SEQUENCE</scope>
    <source>
        <strain evidence="3">DAOM 180753</strain>
    </source>
</reference>
<comment type="caution">
    <text evidence="3">The sequence shown here is derived from an EMBL/GenBank/DDBJ whole genome shotgun (WGS) entry which is preliminary data.</text>
</comment>
<organism evidence="3 4">
    <name type="scientific">Penicillium thymicola</name>
    <dbReference type="NCBI Taxonomy" id="293382"/>
    <lineage>
        <taxon>Eukaryota</taxon>
        <taxon>Fungi</taxon>
        <taxon>Dikarya</taxon>
        <taxon>Ascomycota</taxon>
        <taxon>Pezizomycotina</taxon>
        <taxon>Eurotiomycetes</taxon>
        <taxon>Eurotiomycetidae</taxon>
        <taxon>Eurotiales</taxon>
        <taxon>Aspergillaceae</taxon>
        <taxon>Penicillium</taxon>
    </lineage>
</organism>
<dbReference type="CDD" id="cd00882">
    <property type="entry name" value="Ras_like_GTPase"/>
    <property type="match status" value="1"/>
</dbReference>
<feature type="compositionally biased region" description="Low complexity" evidence="1">
    <location>
        <begin position="1"/>
        <end position="15"/>
    </location>
</feature>
<keyword evidence="4" id="KW-1185">Reference proteome</keyword>
<gene>
    <name evidence="3" type="ORF">VN97_g5618</name>
</gene>
<dbReference type="InterPro" id="IPR006073">
    <property type="entry name" value="GTP-bd"/>
</dbReference>
<evidence type="ECO:0000313" key="3">
    <source>
        <dbReference type="EMBL" id="KAJ9487693.1"/>
    </source>
</evidence>
<evidence type="ECO:0000259" key="2">
    <source>
        <dbReference type="Pfam" id="PF01926"/>
    </source>
</evidence>
<evidence type="ECO:0000256" key="1">
    <source>
        <dbReference type="SAM" id="MobiDB-lite"/>
    </source>
</evidence>
<feature type="domain" description="G" evidence="2">
    <location>
        <begin position="34"/>
        <end position="100"/>
    </location>
</feature>
<sequence>MSIKGRSSSSMRSHSQNNYPFRDPIEQQVSDVYIAIMGVTGAGKSTFISQLADSHVPVGSGLNACTQDVAVYRCKSSGPANIWLVDTPGFDDTHRSDTDVLREIANWLMESFSSKKVILNGIIYLHRITDIRMQGSAMKNLFMFKKLCGPDALKNVILATTMWERVSLEDGERREQELERTSKFWGEMIMRGAQVKRHQNNANSAWSLVDIFASKSSTKRKAVLTIQQEMVVQHKPLDKTDAGMELENSLAQEREKWSRELERTRDDMRQALAAKDKESLEQLRETEAKMNKKIDEIERAREELKIGLQQQYENQIWKLQTALDKQTLDAEHNKKKLQELEKTVDEMQAETGEPTEEPRLTATLPLDRESSNPSSRPSDDTSDDEPSHIAVPRHIIEGESYTRSGTGEYNLSIRGNRYFFCGPRYQVWRMGKEYISDHTSFPAMLRSHATTHVCFGSNRSWYHHCYGTKGHNYFSSNFKHEYSRLYRRLKERIGTARPTAVALGGRGHYFFSTDDYKWWNLPNEIESVAAPTSIKQLWLGRNDTFVLVKESGTIYFDLKGHYTSLSKRLREMKARGQSIKVSDFYPFQHHQQG</sequence>
<accession>A0AAI9X922</accession>
<dbReference type="Proteomes" id="UP001227192">
    <property type="component" value="Unassembled WGS sequence"/>
</dbReference>
<protein>
    <recommendedName>
        <fullName evidence="2">G domain-containing protein</fullName>
    </recommendedName>
</protein>
<evidence type="ECO:0000313" key="4">
    <source>
        <dbReference type="Proteomes" id="UP001227192"/>
    </source>
</evidence>
<dbReference type="GO" id="GO:0005525">
    <property type="term" value="F:GTP binding"/>
    <property type="evidence" value="ECO:0007669"/>
    <property type="project" value="InterPro"/>
</dbReference>
<dbReference type="Pfam" id="PF01926">
    <property type="entry name" value="MMR_HSR1"/>
    <property type="match status" value="1"/>
</dbReference>
<dbReference type="EMBL" id="LACB01000148">
    <property type="protein sequence ID" value="KAJ9487693.1"/>
    <property type="molecule type" value="Genomic_DNA"/>
</dbReference>
<dbReference type="SUPFAM" id="SSF52540">
    <property type="entry name" value="P-loop containing nucleoside triphosphate hydrolases"/>
    <property type="match status" value="1"/>
</dbReference>